<proteinExistence type="predicted"/>
<dbReference type="Proteomes" id="UP000736328">
    <property type="component" value="Unassembled WGS sequence"/>
</dbReference>
<organism evidence="2 3">
    <name type="scientific">candidate division TA06 bacterium</name>
    <dbReference type="NCBI Taxonomy" id="2250710"/>
    <lineage>
        <taxon>Bacteria</taxon>
        <taxon>Bacteria division TA06</taxon>
    </lineage>
</organism>
<evidence type="ECO:0000256" key="1">
    <source>
        <dbReference type="SAM" id="SignalP"/>
    </source>
</evidence>
<sequence length="656" mass="70613">MHIKKLLWVLLLFPALAMAQGISWGPRVRVDDAAGSGPHAAIHPYTIIDNSLRVYSGWEDDRDGNGRYSIYFSRSTDLAASFSANIPVIGDSLSHRYPWMTKVGSSIYLVWQALHGSNWKIYFSRSTDNGSSFTAPDTVKGVAISNSQSSAVNLGPIPKIAADPKDSVLYLVWADDAAGTTRVKCAKSTNRGDSFFGSVNVNTNLAGMARHPSIAVGDSGQVFVAYEQGGGTNQDPNPHVYYNLSADYGAAFSATALKVNDDPGPARHMNPSITRRPGEVMVIWEDARQPPAAAADRPYLFFSQKYDTAAAFSANLQVSYGSGEFNFRPRIAIDQTNGNLVVAWHSDSSGAKFELRMTAFNDSIGQFINSYKLFNTFTGTSGANFGNAFYPPALAITNIDSVTNFFMVWQDLGEDASGNIYAVRGRVVTSQVDLDVFPDALDAHGDSLDFGILPAGPAYVSRSFRLANASDAVNPDTADGPSTSRIDTLTAYPIVLKNLSDSILTGFIETPASLPALEIGQSLDVTVTLYIPEGTLSGRYEGFCNMRAVGSDLTVDTDSIRIVVQGPTAAVDLENLRVFPNPFKPYIGHTVVNFEGLTAQATVKIYDIKGRLVEEISETNGDGLATWAPKAASGVYIYSVTNPQGAKKTGKIAVIR</sequence>
<accession>A0A933I8S0</accession>
<keyword evidence="1" id="KW-0732">Signal</keyword>
<name>A0A933I8S0_UNCT6</name>
<reference evidence="2" key="1">
    <citation type="submission" date="2020-07" db="EMBL/GenBank/DDBJ databases">
        <title>Huge and variable diversity of episymbiotic CPR bacteria and DPANN archaea in groundwater ecosystems.</title>
        <authorList>
            <person name="He C.Y."/>
            <person name="Keren R."/>
            <person name="Whittaker M."/>
            <person name="Farag I.F."/>
            <person name="Doudna J."/>
            <person name="Cate J.H.D."/>
            <person name="Banfield J.F."/>
        </authorList>
    </citation>
    <scope>NUCLEOTIDE SEQUENCE</scope>
    <source>
        <strain evidence="2">NC_groundwater_1520_Pr4_B-0.1um_53_5</strain>
    </source>
</reference>
<feature type="chain" id="PRO_5036966594" evidence="1">
    <location>
        <begin position="20"/>
        <end position="656"/>
    </location>
</feature>
<dbReference type="InterPro" id="IPR036278">
    <property type="entry name" value="Sialidase_sf"/>
</dbReference>
<dbReference type="CDD" id="cd15482">
    <property type="entry name" value="Sialidase_non-viral"/>
    <property type="match status" value="1"/>
</dbReference>
<dbReference type="Gene3D" id="2.120.10.10">
    <property type="match status" value="1"/>
</dbReference>
<evidence type="ECO:0000313" key="3">
    <source>
        <dbReference type="Proteomes" id="UP000736328"/>
    </source>
</evidence>
<evidence type="ECO:0000313" key="2">
    <source>
        <dbReference type="EMBL" id="MBI4726685.1"/>
    </source>
</evidence>
<dbReference type="EMBL" id="JACQXR010000072">
    <property type="protein sequence ID" value="MBI4726685.1"/>
    <property type="molecule type" value="Genomic_DNA"/>
</dbReference>
<comment type="caution">
    <text evidence="2">The sequence shown here is derived from an EMBL/GenBank/DDBJ whole genome shotgun (WGS) entry which is preliminary data.</text>
</comment>
<feature type="signal peptide" evidence="1">
    <location>
        <begin position="1"/>
        <end position="19"/>
    </location>
</feature>
<protein>
    <submittedName>
        <fullName evidence="2">T9SS type A sorting domain-containing protein</fullName>
    </submittedName>
</protein>
<dbReference type="NCBIfam" id="TIGR04183">
    <property type="entry name" value="Por_Secre_tail"/>
    <property type="match status" value="1"/>
</dbReference>
<dbReference type="AlphaFoldDB" id="A0A933I8S0"/>
<dbReference type="SUPFAM" id="SSF50939">
    <property type="entry name" value="Sialidases"/>
    <property type="match status" value="1"/>
</dbReference>
<dbReference type="InterPro" id="IPR026444">
    <property type="entry name" value="Secre_tail"/>
</dbReference>
<gene>
    <name evidence="2" type="ORF">HY768_05605</name>
</gene>